<dbReference type="SUPFAM" id="SSF82171">
    <property type="entry name" value="DPP6 N-terminal domain-like"/>
    <property type="match status" value="1"/>
</dbReference>
<comment type="caution">
    <text evidence="2">The sequence shown here is derived from an EMBL/GenBank/DDBJ whole genome shotgun (WGS) entry which is preliminary data.</text>
</comment>
<dbReference type="Proteomes" id="UP001499987">
    <property type="component" value="Unassembled WGS sequence"/>
</dbReference>
<organism evidence="2 3">
    <name type="scientific">Kitasatospora arboriphila</name>
    <dbReference type="NCBI Taxonomy" id="258052"/>
    <lineage>
        <taxon>Bacteria</taxon>
        <taxon>Bacillati</taxon>
        <taxon>Actinomycetota</taxon>
        <taxon>Actinomycetes</taxon>
        <taxon>Kitasatosporales</taxon>
        <taxon>Streptomycetaceae</taxon>
        <taxon>Kitasatospora</taxon>
    </lineage>
</organism>
<reference evidence="2 3" key="1">
    <citation type="journal article" date="2019" name="Int. J. Syst. Evol. Microbiol.">
        <title>The Global Catalogue of Microorganisms (GCM) 10K type strain sequencing project: providing services to taxonomists for standard genome sequencing and annotation.</title>
        <authorList>
            <consortium name="The Broad Institute Genomics Platform"/>
            <consortium name="The Broad Institute Genome Sequencing Center for Infectious Disease"/>
            <person name="Wu L."/>
            <person name="Ma J."/>
        </authorList>
    </citation>
    <scope>NUCLEOTIDE SEQUENCE [LARGE SCALE GENOMIC DNA]</scope>
    <source>
        <strain evidence="2 3">JCM 13002</strain>
    </source>
</reference>
<dbReference type="Gene3D" id="2.120.10.30">
    <property type="entry name" value="TolB, C-terminal domain"/>
    <property type="match status" value="1"/>
</dbReference>
<proteinExistence type="predicted"/>
<accession>A0ABN1U3S9</accession>
<protein>
    <submittedName>
        <fullName evidence="2">PD40 domain-containing protein</fullName>
    </submittedName>
</protein>
<feature type="region of interest" description="Disordered" evidence="1">
    <location>
        <begin position="32"/>
        <end position="57"/>
    </location>
</feature>
<dbReference type="EMBL" id="BAAALD010000098">
    <property type="protein sequence ID" value="GAA1116074.1"/>
    <property type="molecule type" value="Genomic_DNA"/>
</dbReference>
<sequence>MTLARRLTVLVTATVLLLLAGTWTVLRAADTTRQDRRASADDPPSEPGTVTLGPRPDGPRLVFRSMIWGPHRDELASVPLDHPGATRTVSAPDCLRFHAAAGTGSCLQAVHGVLQDTYRVAILDRDLHELRHYDLAGIPTRTRVSPSGHMVAWTVFVGGDSYAGTDFSTRTSILDTRTWTLQENLETYTATVDGKPHQAPDTNIWGVTFADDEHFHATLASGGKTWLVAGNAVEHTLTTLHGNVECPSLSPDGTRIAYKKRVPGLSEDEPWRLHVLDLKTMAETATAEQRSIDDQALWLDDHTLAYALASDDGSALWRVPADGTGSPALLAAAALAPAVVR</sequence>
<dbReference type="InterPro" id="IPR011042">
    <property type="entry name" value="6-blade_b-propeller_TolB-like"/>
</dbReference>
<dbReference type="Pfam" id="PF07676">
    <property type="entry name" value="PD40"/>
    <property type="match status" value="1"/>
</dbReference>
<dbReference type="RefSeq" id="WP_344627339.1">
    <property type="nucleotide sequence ID" value="NZ_BAAALD010000098.1"/>
</dbReference>
<evidence type="ECO:0000256" key="1">
    <source>
        <dbReference type="SAM" id="MobiDB-lite"/>
    </source>
</evidence>
<gene>
    <name evidence="2" type="ORF">GCM10009663_65560</name>
</gene>
<evidence type="ECO:0000313" key="3">
    <source>
        <dbReference type="Proteomes" id="UP001499987"/>
    </source>
</evidence>
<evidence type="ECO:0000313" key="2">
    <source>
        <dbReference type="EMBL" id="GAA1116074.1"/>
    </source>
</evidence>
<dbReference type="InterPro" id="IPR011659">
    <property type="entry name" value="WD40"/>
</dbReference>
<keyword evidence="3" id="KW-1185">Reference proteome</keyword>
<name>A0ABN1U3S9_9ACTN</name>